<protein>
    <recommendedName>
        <fullName evidence="7">Dihydrofolate synthase/folylpolyglutamate synthase</fullName>
        <ecNumber evidence="5">6.3.2.12</ecNumber>
        <ecNumber evidence="6">6.3.2.17</ecNumber>
    </recommendedName>
    <alternativeName>
        <fullName evidence="16">Folylpoly-gamma-glutamate synthetase-dihydrofolate synthetase</fullName>
    </alternativeName>
    <alternativeName>
        <fullName evidence="14">Folylpolyglutamate synthetase</fullName>
    </alternativeName>
    <alternativeName>
        <fullName evidence="15">Tetrahydrofolylpolyglutamate synthase</fullName>
    </alternativeName>
</protein>
<evidence type="ECO:0000256" key="12">
    <source>
        <dbReference type="ARBA" id="ARBA00022842"/>
    </source>
</evidence>
<evidence type="ECO:0000256" key="21">
    <source>
        <dbReference type="PIRNR" id="PIRNR001563"/>
    </source>
</evidence>
<dbReference type="InterPro" id="IPR001645">
    <property type="entry name" value="Folylpolyglutamate_synth"/>
</dbReference>
<dbReference type="GO" id="GO:0005737">
    <property type="term" value="C:cytoplasm"/>
    <property type="evidence" value="ECO:0007669"/>
    <property type="project" value="TreeGrafter"/>
</dbReference>
<feature type="domain" description="Mur ligase central" evidence="23">
    <location>
        <begin position="49"/>
        <end position="281"/>
    </location>
</feature>
<evidence type="ECO:0000256" key="11">
    <source>
        <dbReference type="ARBA" id="ARBA00022840"/>
    </source>
</evidence>
<evidence type="ECO:0000256" key="5">
    <source>
        <dbReference type="ARBA" id="ARBA00013023"/>
    </source>
</evidence>
<dbReference type="InterPro" id="IPR036565">
    <property type="entry name" value="Mur-like_cat_sf"/>
</dbReference>
<evidence type="ECO:0000313" key="24">
    <source>
        <dbReference type="EMBL" id="SJZ34129.1"/>
    </source>
</evidence>
<sequence length="448" mass="49299">MKLSDFLNWLDSYLNFEKQQKKGIFWLESMRFLCGKLGNPQNDVPCIHIAGSKGKGSVSKMIACILNEAGYSCGLYMSPHISDFRERIGTADGFFSDKVYEDAADELYRCVSSIPAEELPGARQFTWFELVTVYSFLCFRTAGVDFAVYETGLGGRLDSTNVVLPLASVIMTIEREHTEFLGDTIEKIAGEKAGIIKPSVPVVVGRQRYPEAGKVFEKQAEKCNSLYKDVYDIIHNLSFLYTSEGFMQVKFECDEFDFPVEAKMRFCGEEQAWNAATASVAVKTAVPSVTVSQIEQGLSKASLPGRFEIRNVPSLYGGIRSLVLDGAHTVSSIFYTVNTLCSVFSCSSFDLLFACAADKDIKDIAPLFKGKCRNITITRPGNVRASDISSVASCFSENEMTFEAQTDCSLAVQSALEKASDSGAVLLVAGSFYLLAEVNEFFSHSATE</sequence>
<dbReference type="Proteomes" id="UP000190423">
    <property type="component" value="Unassembled WGS sequence"/>
</dbReference>
<dbReference type="GO" id="GO:0004326">
    <property type="term" value="F:tetrahydrofolylpolyglutamate synthase activity"/>
    <property type="evidence" value="ECO:0007669"/>
    <property type="project" value="UniProtKB-EC"/>
</dbReference>
<dbReference type="STRING" id="261392.SAMN02745149_00827"/>
<evidence type="ECO:0000256" key="2">
    <source>
        <dbReference type="ARBA" id="ARBA00004799"/>
    </source>
</evidence>
<evidence type="ECO:0000256" key="13">
    <source>
        <dbReference type="ARBA" id="ARBA00022909"/>
    </source>
</evidence>
<dbReference type="InterPro" id="IPR018109">
    <property type="entry name" value="Folylpolyglutamate_synth_CS"/>
</dbReference>
<evidence type="ECO:0000259" key="23">
    <source>
        <dbReference type="Pfam" id="PF08245"/>
    </source>
</evidence>
<dbReference type="GO" id="GO:0046656">
    <property type="term" value="P:folic acid biosynthetic process"/>
    <property type="evidence" value="ECO:0007669"/>
    <property type="project" value="UniProtKB-KW"/>
</dbReference>
<evidence type="ECO:0000256" key="18">
    <source>
        <dbReference type="ARBA" id="ARBA00047808"/>
    </source>
</evidence>
<name>A0A1T4JVI7_TREPO</name>
<feature type="domain" description="Mur ligase C-terminal" evidence="22">
    <location>
        <begin position="305"/>
        <end position="432"/>
    </location>
</feature>
<evidence type="ECO:0000256" key="19">
    <source>
        <dbReference type="ARBA" id="ARBA00049035"/>
    </source>
</evidence>
<keyword evidence="13" id="KW-0289">Folate biosynthesis</keyword>
<dbReference type="AlphaFoldDB" id="A0A1T4JVI7"/>
<dbReference type="GO" id="GO:0005524">
    <property type="term" value="F:ATP binding"/>
    <property type="evidence" value="ECO:0007669"/>
    <property type="project" value="UniProtKB-KW"/>
</dbReference>
<dbReference type="EMBL" id="FUWG01000005">
    <property type="protein sequence ID" value="SJZ34129.1"/>
    <property type="molecule type" value="Genomic_DNA"/>
</dbReference>
<evidence type="ECO:0000256" key="1">
    <source>
        <dbReference type="ARBA" id="ARBA00002714"/>
    </source>
</evidence>
<dbReference type="PIRSF" id="PIRSF001563">
    <property type="entry name" value="Folylpolyglu_synth"/>
    <property type="match status" value="1"/>
</dbReference>
<evidence type="ECO:0000256" key="9">
    <source>
        <dbReference type="ARBA" id="ARBA00022723"/>
    </source>
</evidence>
<evidence type="ECO:0000256" key="16">
    <source>
        <dbReference type="ARBA" id="ARBA00032510"/>
    </source>
</evidence>
<dbReference type="EC" id="6.3.2.17" evidence="6"/>
<dbReference type="PANTHER" id="PTHR11136">
    <property type="entry name" value="FOLYLPOLYGLUTAMATE SYNTHASE-RELATED"/>
    <property type="match status" value="1"/>
</dbReference>
<comment type="pathway">
    <text evidence="3">Cofactor biosynthesis; tetrahydrofolylpolyglutamate biosynthesis.</text>
</comment>
<dbReference type="Gene3D" id="3.90.190.20">
    <property type="entry name" value="Mur ligase, C-terminal domain"/>
    <property type="match status" value="1"/>
</dbReference>
<reference evidence="24 25" key="1">
    <citation type="submission" date="2017-02" db="EMBL/GenBank/DDBJ databases">
        <authorList>
            <person name="Peterson S.W."/>
        </authorList>
    </citation>
    <scope>NUCLEOTIDE SEQUENCE [LARGE SCALE GENOMIC DNA]</scope>
    <source>
        <strain evidence="24 25">ATCC BAA-908</strain>
    </source>
</reference>
<dbReference type="GeneID" id="78316140"/>
<dbReference type="NCBIfam" id="TIGR01499">
    <property type="entry name" value="folC"/>
    <property type="match status" value="1"/>
</dbReference>
<keyword evidence="25" id="KW-1185">Reference proteome</keyword>
<dbReference type="Gene3D" id="3.40.1190.10">
    <property type="entry name" value="Mur-like, catalytic domain"/>
    <property type="match status" value="1"/>
</dbReference>
<dbReference type="GO" id="GO:0008841">
    <property type="term" value="F:dihydrofolate synthase activity"/>
    <property type="evidence" value="ECO:0007669"/>
    <property type="project" value="UniProtKB-EC"/>
</dbReference>
<comment type="function">
    <text evidence="1">Functions in two distinct reactions of the de novo folate biosynthetic pathway. Catalyzes the addition of a glutamate residue to dihydropteroate (7,8-dihydropteroate or H2Pte) to form dihydrofolate (7,8-dihydrofolate monoglutamate or H2Pte-Glu). Also catalyzes successive additions of L-glutamate to tetrahydrofolate or 10-formyltetrahydrofolate or 5,10-methylenetetrahydrofolate, leading to folylpolyglutamate derivatives.</text>
</comment>
<evidence type="ECO:0000256" key="6">
    <source>
        <dbReference type="ARBA" id="ARBA00013025"/>
    </source>
</evidence>
<dbReference type="InterPro" id="IPR004101">
    <property type="entry name" value="Mur_ligase_C"/>
</dbReference>
<gene>
    <name evidence="24" type="ORF">SAMN02745149_00827</name>
</gene>
<comment type="catalytic activity">
    <reaction evidence="18">
        <text>10-formyltetrahydrofolyl-(gamma-L-Glu)(n) + L-glutamate + ATP = 10-formyltetrahydrofolyl-(gamma-L-Glu)(n+1) + ADP + phosphate + H(+)</text>
        <dbReference type="Rhea" id="RHEA:51904"/>
        <dbReference type="Rhea" id="RHEA-COMP:13088"/>
        <dbReference type="Rhea" id="RHEA-COMP:14300"/>
        <dbReference type="ChEBI" id="CHEBI:15378"/>
        <dbReference type="ChEBI" id="CHEBI:29985"/>
        <dbReference type="ChEBI" id="CHEBI:30616"/>
        <dbReference type="ChEBI" id="CHEBI:43474"/>
        <dbReference type="ChEBI" id="CHEBI:134413"/>
        <dbReference type="ChEBI" id="CHEBI:456216"/>
        <dbReference type="EC" id="6.3.2.17"/>
    </reaction>
</comment>
<evidence type="ECO:0000256" key="4">
    <source>
        <dbReference type="ARBA" id="ARBA00008276"/>
    </source>
</evidence>
<evidence type="ECO:0000256" key="14">
    <source>
        <dbReference type="ARBA" id="ARBA00030048"/>
    </source>
</evidence>
<comment type="similarity">
    <text evidence="4 21">Belongs to the folylpolyglutamate synthase family.</text>
</comment>
<dbReference type="Pfam" id="PF02875">
    <property type="entry name" value="Mur_ligase_C"/>
    <property type="match status" value="1"/>
</dbReference>
<dbReference type="Pfam" id="PF08245">
    <property type="entry name" value="Mur_ligase_M"/>
    <property type="match status" value="1"/>
</dbReference>
<keyword evidence="11 21" id="KW-0067">ATP-binding</keyword>
<evidence type="ECO:0000256" key="3">
    <source>
        <dbReference type="ARBA" id="ARBA00005150"/>
    </source>
</evidence>
<dbReference type="InterPro" id="IPR036615">
    <property type="entry name" value="Mur_ligase_C_dom_sf"/>
</dbReference>
<evidence type="ECO:0000256" key="15">
    <source>
        <dbReference type="ARBA" id="ARBA00030592"/>
    </source>
</evidence>
<dbReference type="PANTHER" id="PTHR11136:SF0">
    <property type="entry name" value="DIHYDROFOLATE SYNTHETASE-RELATED"/>
    <property type="match status" value="1"/>
</dbReference>
<comment type="catalytic activity">
    <reaction evidence="20">
        <text>7,8-dihydropteroate + L-glutamate + ATP = 7,8-dihydrofolate + ADP + phosphate + H(+)</text>
        <dbReference type="Rhea" id="RHEA:23584"/>
        <dbReference type="ChEBI" id="CHEBI:15378"/>
        <dbReference type="ChEBI" id="CHEBI:17839"/>
        <dbReference type="ChEBI" id="CHEBI:29985"/>
        <dbReference type="ChEBI" id="CHEBI:30616"/>
        <dbReference type="ChEBI" id="CHEBI:43474"/>
        <dbReference type="ChEBI" id="CHEBI:57451"/>
        <dbReference type="ChEBI" id="CHEBI:456216"/>
        <dbReference type="EC" id="6.3.2.12"/>
    </reaction>
</comment>
<proteinExistence type="inferred from homology"/>
<comment type="pathway">
    <text evidence="2">Cofactor biosynthesis; tetrahydrofolate biosynthesis; 7,8-dihydrofolate from 2-amino-4-hydroxy-6-hydroxymethyl-7,8-dihydropteridine diphosphate and 4-aminobenzoate: step 2/2.</text>
</comment>
<dbReference type="OrthoDB" id="9809356at2"/>
<comment type="catalytic activity">
    <reaction evidence="17">
        <text>(6S)-5,6,7,8-tetrahydrofolyl-(gamma-L-Glu)(n) + L-glutamate + ATP = (6S)-5,6,7,8-tetrahydrofolyl-(gamma-L-Glu)(n+1) + ADP + phosphate + H(+)</text>
        <dbReference type="Rhea" id="RHEA:10580"/>
        <dbReference type="Rhea" id="RHEA-COMP:14738"/>
        <dbReference type="Rhea" id="RHEA-COMP:14740"/>
        <dbReference type="ChEBI" id="CHEBI:15378"/>
        <dbReference type="ChEBI" id="CHEBI:29985"/>
        <dbReference type="ChEBI" id="CHEBI:30616"/>
        <dbReference type="ChEBI" id="CHEBI:43474"/>
        <dbReference type="ChEBI" id="CHEBI:141005"/>
        <dbReference type="ChEBI" id="CHEBI:456216"/>
        <dbReference type="EC" id="6.3.2.17"/>
    </reaction>
</comment>
<accession>A0A1T4JVI7</accession>
<evidence type="ECO:0000256" key="7">
    <source>
        <dbReference type="ARBA" id="ARBA00019357"/>
    </source>
</evidence>
<dbReference type="InterPro" id="IPR013221">
    <property type="entry name" value="Mur_ligase_cen"/>
</dbReference>
<comment type="catalytic activity">
    <reaction evidence="19">
        <text>(6R)-5,10-methylenetetrahydrofolyl-(gamma-L-Glu)(n) + L-glutamate + ATP = (6R)-5,10-methylenetetrahydrofolyl-(gamma-L-Glu)(n+1) + ADP + phosphate + H(+)</text>
        <dbReference type="Rhea" id="RHEA:51912"/>
        <dbReference type="Rhea" id="RHEA-COMP:13257"/>
        <dbReference type="Rhea" id="RHEA-COMP:13258"/>
        <dbReference type="ChEBI" id="CHEBI:15378"/>
        <dbReference type="ChEBI" id="CHEBI:29985"/>
        <dbReference type="ChEBI" id="CHEBI:30616"/>
        <dbReference type="ChEBI" id="CHEBI:43474"/>
        <dbReference type="ChEBI" id="CHEBI:136572"/>
        <dbReference type="ChEBI" id="CHEBI:456216"/>
        <dbReference type="EC" id="6.3.2.17"/>
    </reaction>
</comment>
<keyword evidence="9" id="KW-0479">Metal-binding</keyword>
<keyword evidence="12" id="KW-0460">Magnesium</keyword>
<dbReference type="GO" id="GO:0046872">
    <property type="term" value="F:metal ion binding"/>
    <property type="evidence" value="ECO:0007669"/>
    <property type="project" value="UniProtKB-KW"/>
</dbReference>
<dbReference type="RefSeq" id="WP_078932741.1">
    <property type="nucleotide sequence ID" value="NZ_FUWG01000005.1"/>
</dbReference>
<keyword evidence="10 21" id="KW-0547">Nucleotide-binding</keyword>
<evidence type="ECO:0000256" key="8">
    <source>
        <dbReference type="ARBA" id="ARBA00022598"/>
    </source>
</evidence>
<evidence type="ECO:0000256" key="10">
    <source>
        <dbReference type="ARBA" id="ARBA00022741"/>
    </source>
</evidence>
<keyword evidence="8 21" id="KW-0436">Ligase</keyword>
<evidence type="ECO:0000256" key="17">
    <source>
        <dbReference type="ARBA" id="ARBA00047493"/>
    </source>
</evidence>
<dbReference type="PROSITE" id="PS01012">
    <property type="entry name" value="FOLYLPOLYGLU_SYNT_2"/>
    <property type="match status" value="1"/>
</dbReference>
<dbReference type="SUPFAM" id="SSF53244">
    <property type="entry name" value="MurD-like peptide ligases, peptide-binding domain"/>
    <property type="match status" value="1"/>
</dbReference>
<organism evidence="24 25">
    <name type="scientific">Treponema porcinum</name>
    <dbReference type="NCBI Taxonomy" id="261392"/>
    <lineage>
        <taxon>Bacteria</taxon>
        <taxon>Pseudomonadati</taxon>
        <taxon>Spirochaetota</taxon>
        <taxon>Spirochaetia</taxon>
        <taxon>Spirochaetales</taxon>
        <taxon>Treponemataceae</taxon>
        <taxon>Treponema</taxon>
    </lineage>
</organism>
<evidence type="ECO:0000259" key="22">
    <source>
        <dbReference type="Pfam" id="PF02875"/>
    </source>
</evidence>
<dbReference type="EC" id="6.3.2.12" evidence="5"/>
<evidence type="ECO:0000313" key="25">
    <source>
        <dbReference type="Proteomes" id="UP000190423"/>
    </source>
</evidence>
<evidence type="ECO:0000256" key="20">
    <source>
        <dbReference type="ARBA" id="ARBA00049161"/>
    </source>
</evidence>
<dbReference type="SUPFAM" id="SSF53623">
    <property type="entry name" value="MurD-like peptide ligases, catalytic domain"/>
    <property type="match status" value="1"/>
</dbReference>